<accession>A0ABQ8SKK7</accession>
<sequence length="129" mass="14893">MPSTWSGIEPATLGIEGQRYTNSPTSAIFRKPRIIHIGNKMLSTVIYLNDKHYSTYRVLKLSDETNVRSKAALQHQLLRPLHFLRVFAVYIEYRSSYRMCLNCRDMTPPYLQATTFTISDVLFPLVPIP</sequence>
<keyword evidence="2" id="KW-1185">Reference proteome</keyword>
<evidence type="ECO:0000313" key="2">
    <source>
        <dbReference type="Proteomes" id="UP001148838"/>
    </source>
</evidence>
<name>A0ABQ8SKK7_PERAM</name>
<gene>
    <name evidence="1" type="ORF">ANN_23248</name>
</gene>
<evidence type="ECO:0000313" key="1">
    <source>
        <dbReference type="EMBL" id="KAJ4434680.1"/>
    </source>
</evidence>
<proteinExistence type="predicted"/>
<protein>
    <submittedName>
        <fullName evidence="1">Uncharacterized protein</fullName>
    </submittedName>
</protein>
<comment type="caution">
    <text evidence="1">The sequence shown here is derived from an EMBL/GenBank/DDBJ whole genome shotgun (WGS) entry which is preliminary data.</text>
</comment>
<organism evidence="1 2">
    <name type="scientific">Periplaneta americana</name>
    <name type="common">American cockroach</name>
    <name type="synonym">Blatta americana</name>
    <dbReference type="NCBI Taxonomy" id="6978"/>
    <lineage>
        <taxon>Eukaryota</taxon>
        <taxon>Metazoa</taxon>
        <taxon>Ecdysozoa</taxon>
        <taxon>Arthropoda</taxon>
        <taxon>Hexapoda</taxon>
        <taxon>Insecta</taxon>
        <taxon>Pterygota</taxon>
        <taxon>Neoptera</taxon>
        <taxon>Polyneoptera</taxon>
        <taxon>Dictyoptera</taxon>
        <taxon>Blattodea</taxon>
        <taxon>Blattoidea</taxon>
        <taxon>Blattidae</taxon>
        <taxon>Blattinae</taxon>
        <taxon>Periplaneta</taxon>
    </lineage>
</organism>
<reference evidence="1 2" key="1">
    <citation type="journal article" date="2022" name="Allergy">
        <title>Genome assembly and annotation of Periplaneta americana reveal a comprehensive cockroach allergen profile.</title>
        <authorList>
            <person name="Wang L."/>
            <person name="Xiong Q."/>
            <person name="Saelim N."/>
            <person name="Wang L."/>
            <person name="Nong W."/>
            <person name="Wan A.T."/>
            <person name="Shi M."/>
            <person name="Liu X."/>
            <person name="Cao Q."/>
            <person name="Hui J.H.L."/>
            <person name="Sookrung N."/>
            <person name="Leung T.F."/>
            <person name="Tungtrongchitr A."/>
            <person name="Tsui S.K.W."/>
        </authorList>
    </citation>
    <scope>NUCLEOTIDE SEQUENCE [LARGE SCALE GENOMIC DNA]</scope>
    <source>
        <strain evidence="1">PWHHKU_190912</strain>
    </source>
</reference>
<dbReference type="Proteomes" id="UP001148838">
    <property type="component" value="Unassembled WGS sequence"/>
</dbReference>
<dbReference type="EMBL" id="JAJSOF020000025">
    <property type="protein sequence ID" value="KAJ4434680.1"/>
    <property type="molecule type" value="Genomic_DNA"/>
</dbReference>